<dbReference type="InterPro" id="IPR020550">
    <property type="entry name" value="Inositol_monophosphatase_CS"/>
</dbReference>
<name>A0ABR0VYA8_REHGL</name>
<accession>A0ABR0VYA8</accession>
<dbReference type="PROSITE" id="PS00630">
    <property type="entry name" value="IMP_2"/>
    <property type="match status" value="1"/>
</dbReference>
<dbReference type="EMBL" id="JABTTQ020000546">
    <property type="protein sequence ID" value="KAK6139049.1"/>
    <property type="molecule type" value="Genomic_DNA"/>
</dbReference>
<dbReference type="InterPro" id="IPR000760">
    <property type="entry name" value="Inositol_monophosphatase-like"/>
</dbReference>
<dbReference type="Proteomes" id="UP001318860">
    <property type="component" value="Unassembled WGS sequence"/>
</dbReference>
<dbReference type="PANTHER" id="PTHR20854:SF4">
    <property type="entry name" value="INOSITOL-1-MONOPHOSPHATASE-RELATED"/>
    <property type="match status" value="1"/>
</dbReference>
<keyword evidence="5" id="KW-1185">Reference proteome</keyword>
<protein>
    <recommendedName>
        <fullName evidence="6">Inositol-phosphate phosphatase</fullName>
    </recommendedName>
</protein>
<evidence type="ECO:0008006" key="6">
    <source>
        <dbReference type="Google" id="ProtNLM"/>
    </source>
</evidence>
<evidence type="ECO:0000313" key="4">
    <source>
        <dbReference type="EMBL" id="KAK6139049.1"/>
    </source>
</evidence>
<gene>
    <name evidence="4" type="ORF">DH2020_027216</name>
</gene>
<dbReference type="PANTHER" id="PTHR20854">
    <property type="entry name" value="INOSITOL MONOPHOSPHATASE"/>
    <property type="match status" value="1"/>
</dbReference>
<comment type="caution">
    <text evidence="4">The sequence shown here is derived from an EMBL/GenBank/DDBJ whole genome shotgun (WGS) entry which is preliminary data.</text>
</comment>
<evidence type="ECO:0000256" key="3">
    <source>
        <dbReference type="ARBA" id="ARBA00022842"/>
    </source>
</evidence>
<dbReference type="Gene3D" id="3.40.190.80">
    <property type="match status" value="1"/>
</dbReference>
<evidence type="ECO:0000256" key="2">
    <source>
        <dbReference type="ARBA" id="ARBA00022723"/>
    </source>
</evidence>
<comment type="similarity">
    <text evidence="1">Belongs to the inositol monophosphatase superfamily.</text>
</comment>
<dbReference type="PRINTS" id="PR00377">
    <property type="entry name" value="IMPHPHTASES"/>
</dbReference>
<organism evidence="4 5">
    <name type="scientific">Rehmannia glutinosa</name>
    <name type="common">Chinese foxglove</name>
    <dbReference type="NCBI Taxonomy" id="99300"/>
    <lineage>
        <taxon>Eukaryota</taxon>
        <taxon>Viridiplantae</taxon>
        <taxon>Streptophyta</taxon>
        <taxon>Embryophyta</taxon>
        <taxon>Tracheophyta</taxon>
        <taxon>Spermatophyta</taxon>
        <taxon>Magnoliopsida</taxon>
        <taxon>eudicotyledons</taxon>
        <taxon>Gunneridae</taxon>
        <taxon>Pentapetalae</taxon>
        <taxon>asterids</taxon>
        <taxon>lamiids</taxon>
        <taxon>Lamiales</taxon>
        <taxon>Orobanchaceae</taxon>
        <taxon>Rehmannieae</taxon>
        <taxon>Rehmannia</taxon>
    </lineage>
</organism>
<proteinExistence type="inferred from homology"/>
<sequence length="238" mass="25710">MISRHPKPNRRGSWGEEGQIFVGSMEDFLATAVDAAKKAGEVDLVTETDKACEELIFNLLKLQFPDHKVSICMCIYRAHNWTNSTVGVVTIQLWMSFFTAVRGKGAFLNGKPIKASSQTELVKSLLATEAGTKRDKSTLDASTNRINSLLFKGNLVVLRMSGSCALNLCGIASGRLDLFYELGFGGPWDVAAGALIVTEAGGLVFDPSVMISISPLSEVAASNPFVKDAFIEALRESE</sequence>
<evidence type="ECO:0000313" key="5">
    <source>
        <dbReference type="Proteomes" id="UP001318860"/>
    </source>
</evidence>
<evidence type="ECO:0000256" key="1">
    <source>
        <dbReference type="ARBA" id="ARBA00009759"/>
    </source>
</evidence>
<reference evidence="4 5" key="1">
    <citation type="journal article" date="2021" name="Comput. Struct. Biotechnol. J.">
        <title>De novo genome assembly of the potent medicinal plant Rehmannia glutinosa using nanopore technology.</title>
        <authorList>
            <person name="Ma L."/>
            <person name="Dong C."/>
            <person name="Song C."/>
            <person name="Wang X."/>
            <person name="Zheng X."/>
            <person name="Niu Y."/>
            <person name="Chen S."/>
            <person name="Feng W."/>
        </authorList>
    </citation>
    <scope>NUCLEOTIDE SEQUENCE [LARGE SCALE GENOMIC DNA]</scope>
    <source>
        <strain evidence="4">DH-2019</strain>
    </source>
</reference>
<dbReference type="Gene3D" id="3.30.540.10">
    <property type="entry name" value="Fructose-1,6-Bisphosphatase, subunit A, domain 1"/>
    <property type="match status" value="1"/>
</dbReference>
<dbReference type="SUPFAM" id="SSF56655">
    <property type="entry name" value="Carbohydrate phosphatase"/>
    <property type="match status" value="1"/>
</dbReference>
<keyword evidence="2" id="KW-0479">Metal-binding</keyword>
<dbReference type="Pfam" id="PF00459">
    <property type="entry name" value="Inositol_P"/>
    <property type="match status" value="1"/>
</dbReference>
<keyword evidence="3" id="KW-0460">Magnesium</keyword>